<dbReference type="InterPro" id="IPR036388">
    <property type="entry name" value="WH-like_DNA-bd_sf"/>
</dbReference>
<dbReference type="SUPFAM" id="SSF46785">
    <property type="entry name" value="Winged helix' DNA-binding domain"/>
    <property type="match status" value="1"/>
</dbReference>
<dbReference type="Pfam" id="PF00126">
    <property type="entry name" value="HTH_1"/>
    <property type="match status" value="1"/>
</dbReference>
<dbReference type="SUPFAM" id="SSF53850">
    <property type="entry name" value="Periplasmic binding protein-like II"/>
    <property type="match status" value="1"/>
</dbReference>
<organism evidence="6 7">
    <name type="scientific">Parasporobacterium paucivorans DSM 15970</name>
    <dbReference type="NCBI Taxonomy" id="1122934"/>
    <lineage>
        <taxon>Bacteria</taxon>
        <taxon>Bacillati</taxon>
        <taxon>Bacillota</taxon>
        <taxon>Clostridia</taxon>
        <taxon>Lachnospirales</taxon>
        <taxon>Lachnospiraceae</taxon>
        <taxon>Parasporobacterium</taxon>
    </lineage>
</organism>
<evidence type="ECO:0000313" key="6">
    <source>
        <dbReference type="EMBL" id="SHJ59522.1"/>
    </source>
</evidence>
<keyword evidence="3 6" id="KW-0238">DNA-binding</keyword>
<dbReference type="InterPro" id="IPR000847">
    <property type="entry name" value="LysR_HTH_N"/>
</dbReference>
<dbReference type="Pfam" id="PF03466">
    <property type="entry name" value="LysR_substrate"/>
    <property type="match status" value="1"/>
</dbReference>
<evidence type="ECO:0000259" key="5">
    <source>
        <dbReference type="PROSITE" id="PS50931"/>
    </source>
</evidence>
<dbReference type="Gene3D" id="3.40.190.290">
    <property type="match status" value="1"/>
</dbReference>
<evidence type="ECO:0000256" key="1">
    <source>
        <dbReference type="ARBA" id="ARBA00009437"/>
    </source>
</evidence>
<keyword evidence="4" id="KW-0804">Transcription</keyword>
<dbReference type="InterPro" id="IPR005119">
    <property type="entry name" value="LysR_subst-bd"/>
</dbReference>
<dbReference type="FunFam" id="1.10.10.10:FF:000001">
    <property type="entry name" value="LysR family transcriptional regulator"/>
    <property type="match status" value="1"/>
</dbReference>
<reference evidence="6 7" key="1">
    <citation type="submission" date="2016-11" db="EMBL/GenBank/DDBJ databases">
        <authorList>
            <person name="Jaros S."/>
            <person name="Januszkiewicz K."/>
            <person name="Wedrychowicz H."/>
        </authorList>
    </citation>
    <scope>NUCLEOTIDE SEQUENCE [LARGE SCALE GENOMIC DNA]</scope>
    <source>
        <strain evidence="6 7">DSM 15970</strain>
    </source>
</reference>
<sequence>MREINIYELQLMDIELFLRIAEYGSFTKAGQCLFMTQSLVSKRISMLELKLGLQLFVRNKRNVVLTPAGRLLQKKLQSVNEEIFLAINEAHNIQAGITGIIRLGFIEWGNLFFMPLLEEFMRENPQIHVEINRYPFFELRKNLMSLDIDMAFSISYDMDSLYKDEYEYIDLVSIPLVAIMNRKNSLADHKKVTVRDLQAQDLLMVSPKYSIGYSECISKLFAAEGISPIISHYAQSGGDHIGNLLLNEGVLIASEYFMENSWKEQLVQVPIEGTCVSVVALWKKSKVNAAMDILIDKMKVYFHAESHQCS</sequence>
<protein>
    <submittedName>
        <fullName evidence="6">DNA-binding transcriptional regulator, LysR family</fullName>
    </submittedName>
</protein>
<comment type="similarity">
    <text evidence="1">Belongs to the LysR transcriptional regulatory family.</text>
</comment>
<dbReference type="GO" id="GO:0032993">
    <property type="term" value="C:protein-DNA complex"/>
    <property type="evidence" value="ECO:0007669"/>
    <property type="project" value="TreeGrafter"/>
</dbReference>
<dbReference type="Gene3D" id="1.10.10.10">
    <property type="entry name" value="Winged helix-like DNA-binding domain superfamily/Winged helix DNA-binding domain"/>
    <property type="match status" value="1"/>
</dbReference>
<keyword evidence="7" id="KW-1185">Reference proteome</keyword>
<dbReference type="GO" id="GO:0003700">
    <property type="term" value="F:DNA-binding transcription factor activity"/>
    <property type="evidence" value="ECO:0007669"/>
    <property type="project" value="InterPro"/>
</dbReference>
<keyword evidence="2" id="KW-0805">Transcription regulation</keyword>
<proteinExistence type="inferred from homology"/>
<evidence type="ECO:0000256" key="4">
    <source>
        <dbReference type="ARBA" id="ARBA00023163"/>
    </source>
</evidence>
<evidence type="ECO:0000313" key="7">
    <source>
        <dbReference type="Proteomes" id="UP000184342"/>
    </source>
</evidence>
<feature type="domain" description="HTH lysR-type" evidence="5">
    <location>
        <begin position="9"/>
        <end position="66"/>
    </location>
</feature>
<dbReference type="PANTHER" id="PTHR30346:SF0">
    <property type="entry name" value="HCA OPERON TRANSCRIPTIONAL ACTIVATOR HCAR"/>
    <property type="match status" value="1"/>
</dbReference>
<name>A0A1M6KKN1_9FIRM</name>
<dbReference type="CDD" id="cd05466">
    <property type="entry name" value="PBP2_LTTR_substrate"/>
    <property type="match status" value="1"/>
</dbReference>
<evidence type="ECO:0000256" key="2">
    <source>
        <dbReference type="ARBA" id="ARBA00023015"/>
    </source>
</evidence>
<dbReference type="Proteomes" id="UP000184342">
    <property type="component" value="Unassembled WGS sequence"/>
</dbReference>
<accession>A0A1M6KKN1</accession>
<dbReference type="PANTHER" id="PTHR30346">
    <property type="entry name" value="TRANSCRIPTIONAL DUAL REGULATOR HCAR-RELATED"/>
    <property type="match status" value="1"/>
</dbReference>
<dbReference type="PROSITE" id="PS50931">
    <property type="entry name" value="HTH_LYSR"/>
    <property type="match status" value="1"/>
</dbReference>
<evidence type="ECO:0000256" key="3">
    <source>
        <dbReference type="ARBA" id="ARBA00023125"/>
    </source>
</evidence>
<dbReference type="GO" id="GO:0003677">
    <property type="term" value="F:DNA binding"/>
    <property type="evidence" value="ECO:0007669"/>
    <property type="project" value="UniProtKB-KW"/>
</dbReference>
<gene>
    <name evidence="6" type="ORF">SAMN02745691_02220</name>
</gene>
<dbReference type="PRINTS" id="PR00039">
    <property type="entry name" value="HTHLYSR"/>
</dbReference>
<dbReference type="InterPro" id="IPR036390">
    <property type="entry name" value="WH_DNA-bd_sf"/>
</dbReference>
<dbReference type="STRING" id="1122934.SAMN02745691_02220"/>
<dbReference type="EMBL" id="FQYT01000027">
    <property type="protein sequence ID" value="SHJ59522.1"/>
    <property type="molecule type" value="Genomic_DNA"/>
</dbReference>
<dbReference type="AlphaFoldDB" id="A0A1M6KKN1"/>